<dbReference type="InterPro" id="IPR003656">
    <property type="entry name" value="Znf_BED"/>
</dbReference>
<dbReference type="Gene3D" id="1.10.10.60">
    <property type="entry name" value="Homeodomain-like"/>
    <property type="match status" value="1"/>
</dbReference>
<dbReference type="Gene3D" id="3.30.40.10">
    <property type="entry name" value="Zinc/RING finger domain, C3HC4 (zinc finger)"/>
    <property type="match status" value="1"/>
</dbReference>
<protein>
    <recommendedName>
        <fullName evidence="6">BED-type domain-containing protein</fullName>
    </recommendedName>
</protein>
<evidence type="ECO:0000256" key="5">
    <source>
        <dbReference type="SAM" id="MobiDB-lite"/>
    </source>
</evidence>
<dbReference type="Pfam" id="PF02892">
    <property type="entry name" value="zf-BED"/>
    <property type="match status" value="1"/>
</dbReference>
<keyword evidence="4" id="KW-0862">Zinc</keyword>
<evidence type="ECO:0000256" key="3">
    <source>
        <dbReference type="ARBA" id="ARBA00022771"/>
    </source>
</evidence>
<gene>
    <name evidence="7" type="ORF">KGM_200804</name>
</gene>
<dbReference type="AlphaFoldDB" id="A0A212FJI5"/>
<evidence type="ECO:0000256" key="1">
    <source>
        <dbReference type="ARBA" id="ARBA00004123"/>
    </source>
</evidence>
<feature type="compositionally biased region" description="Basic and acidic residues" evidence="5">
    <location>
        <begin position="35"/>
        <end position="45"/>
    </location>
</feature>
<proteinExistence type="predicted"/>
<dbReference type="EMBL" id="AGBW02008259">
    <property type="protein sequence ID" value="OWR53903.1"/>
    <property type="molecule type" value="Genomic_DNA"/>
</dbReference>
<comment type="subcellular location">
    <subcellularLocation>
        <location evidence="1">Nucleus</location>
    </subcellularLocation>
</comment>
<dbReference type="GO" id="GO:0008270">
    <property type="term" value="F:zinc ion binding"/>
    <property type="evidence" value="ECO:0007669"/>
    <property type="project" value="UniProtKB-KW"/>
</dbReference>
<sequence length="421" mass="48248">MIFYPEIVRPFPKAGPRKVGTTNRRKRKAAILTDTPEKKALEEQQNKTTKKVKKNMDKKKKQDYAESLPRETWIQCQACREWAHTKCVPSAGLTFNFDESEIFKVFSISTPNVLAESKLKTNWSTCFGRERVHFKDHFMEGTPEGSLGTATKSGWINYGIFVEILKLIQKRTCCSRDHSILLLVDNHGSHVTIEAVDYVRDNSVADVTNVGSYTFANANVKNLCDKKYSRKGLTTSAMRNHLEAKHKIEYEELKKREYEKQSAAKINSLASSSRQCTKSDLKQMFLSDCVEKNKKWDNNNTKSLVVDNLIGEMIALEDLPFSFVECLGFNGNMPRNYKRTSNRQSLSQEAMKKAIEAVKEKKMVWLLASKTFKVPQATLRRHALEQNKTLVWDLHYLPHAASIQNIKHMTVASRRRAVTKT</sequence>
<dbReference type="SUPFAM" id="SSF46689">
    <property type="entry name" value="Homeodomain-like"/>
    <property type="match status" value="1"/>
</dbReference>
<dbReference type="KEGG" id="dpl:KGM_200804"/>
<accession>A0A212FJI5</accession>
<evidence type="ECO:0000313" key="7">
    <source>
        <dbReference type="EMBL" id="OWR53903.1"/>
    </source>
</evidence>
<dbReference type="InterPro" id="IPR013083">
    <property type="entry name" value="Znf_RING/FYVE/PHD"/>
</dbReference>
<organism evidence="7 8">
    <name type="scientific">Danaus plexippus plexippus</name>
    <dbReference type="NCBI Taxonomy" id="278856"/>
    <lineage>
        <taxon>Eukaryota</taxon>
        <taxon>Metazoa</taxon>
        <taxon>Ecdysozoa</taxon>
        <taxon>Arthropoda</taxon>
        <taxon>Hexapoda</taxon>
        <taxon>Insecta</taxon>
        <taxon>Pterygota</taxon>
        <taxon>Neoptera</taxon>
        <taxon>Endopterygota</taxon>
        <taxon>Lepidoptera</taxon>
        <taxon>Glossata</taxon>
        <taxon>Ditrysia</taxon>
        <taxon>Papilionoidea</taxon>
        <taxon>Nymphalidae</taxon>
        <taxon>Danainae</taxon>
        <taxon>Danaini</taxon>
        <taxon>Danaina</taxon>
        <taxon>Danaus</taxon>
        <taxon>Danaus</taxon>
    </lineage>
</organism>
<evidence type="ECO:0000256" key="4">
    <source>
        <dbReference type="ARBA" id="ARBA00022833"/>
    </source>
</evidence>
<dbReference type="GO" id="GO:0003677">
    <property type="term" value="F:DNA binding"/>
    <property type="evidence" value="ECO:0007669"/>
    <property type="project" value="InterPro"/>
</dbReference>
<keyword evidence="8" id="KW-1185">Reference proteome</keyword>
<dbReference type="InterPro" id="IPR009057">
    <property type="entry name" value="Homeodomain-like_sf"/>
</dbReference>
<keyword evidence="3" id="KW-0863">Zinc-finger</keyword>
<feature type="region of interest" description="Disordered" evidence="5">
    <location>
        <begin position="15"/>
        <end position="63"/>
    </location>
</feature>
<comment type="caution">
    <text evidence="7">The sequence shown here is derived from an EMBL/GenBank/DDBJ whole genome shotgun (WGS) entry which is preliminary data.</text>
</comment>
<feature type="compositionally biased region" description="Basic residues" evidence="5">
    <location>
        <begin position="48"/>
        <end position="61"/>
    </location>
</feature>
<feature type="domain" description="BED-type" evidence="6">
    <location>
        <begin position="222"/>
        <end position="247"/>
    </location>
</feature>
<dbReference type="InParanoid" id="A0A212FJI5"/>
<dbReference type="GO" id="GO:0005634">
    <property type="term" value="C:nucleus"/>
    <property type="evidence" value="ECO:0007669"/>
    <property type="project" value="UniProtKB-SubCell"/>
</dbReference>
<evidence type="ECO:0000259" key="6">
    <source>
        <dbReference type="Pfam" id="PF02892"/>
    </source>
</evidence>
<name>A0A212FJI5_DANPL</name>
<keyword evidence="2" id="KW-0479">Metal-binding</keyword>
<dbReference type="Proteomes" id="UP000007151">
    <property type="component" value="Unassembled WGS sequence"/>
</dbReference>
<evidence type="ECO:0000256" key="2">
    <source>
        <dbReference type="ARBA" id="ARBA00022723"/>
    </source>
</evidence>
<reference evidence="7 8" key="1">
    <citation type="journal article" date="2011" name="Cell">
        <title>The monarch butterfly genome yields insights into long-distance migration.</title>
        <authorList>
            <person name="Zhan S."/>
            <person name="Merlin C."/>
            <person name="Boore J.L."/>
            <person name="Reppert S.M."/>
        </authorList>
    </citation>
    <scope>NUCLEOTIDE SEQUENCE [LARGE SCALE GENOMIC DNA]</scope>
    <source>
        <strain evidence="7">F-2</strain>
    </source>
</reference>
<evidence type="ECO:0000313" key="8">
    <source>
        <dbReference type="Proteomes" id="UP000007151"/>
    </source>
</evidence>